<evidence type="ECO:0000313" key="7">
    <source>
        <dbReference type="EMBL" id="CDP37195.1"/>
    </source>
</evidence>
<dbReference type="Pfam" id="PF04145">
    <property type="entry name" value="Ctr"/>
    <property type="match status" value="1"/>
</dbReference>
<gene>
    <name evidence="7" type="ORF">GNLVRS02_ARAD1D05984g</name>
</gene>
<reference evidence="7" key="2">
    <citation type="submission" date="2014-06" db="EMBL/GenBank/DDBJ databases">
        <title>The complete genome of Blastobotrys (Arxula) adeninivorans LS3 - a yeast of biotechnological interest.</title>
        <authorList>
            <person name="Kunze G."/>
            <person name="Gaillardin C."/>
            <person name="Czernicka M."/>
            <person name="Durrens P."/>
            <person name="Martin T."/>
            <person name="Boer E."/>
            <person name="Gabaldon T."/>
            <person name="Cruz J."/>
            <person name="Talla E."/>
            <person name="Marck C."/>
            <person name="Goffeau A."/>
            <person name="Barbe V."/>
            <person name="Baret P."/>
            <person name="Baronian K."/>
            <person name="Beier S."/>
            <person name="Bleykasten C."/>
            <person name="Bode R."/>
            <person name="Casaregola S."/>
            <person name="Despons L."/>
            <person name="Fairhead C."/>
            <person name="Giersberg M."/>
            <person name="Gierski P."/>
            <person name="Hahnel U."/>
            <person name="Hartmann A."/>
            <person name="Jankowska D."/>
            <person name="Jubin C."/>
            <person name="Jung P."/>
            <person name="Lafontaine I."/>
            <person name="Leh-Louis V."/>
            <person name="Lemaire M."/>
            <person name="Marcet-Houben M."/>
            <person name="Mascher M."/>
            <person name="Morel G."/>
            <person name="Richard G.-F."/>
            <person name="Riechen J."/>
            <person name="Sacerdot C."/>
            <person name="Sarkar A."/>
            <person name="Savel G."/>
            <person name="Schacherer J."/>
            <person name="Sherman D."/>
            <person name="Straub M.-L."/>
            <person name="Stein N."/>
            <person name="Thierry A."/>
            <person name="Trautwein-Schult A."/>
            <person name="Westhof E."/>
            <person name="Worch S."/>
            <person name="Dujon B."/>
            <person name="Souciet J.-L."/>
            <person name="Wincker P."/>
            <person name="Scholz U."/>
            <person name="Neuveglise N."/>
        </authorList>
    </citation>
    <scope>NUCLEOTIDE SEQUENCE</scope>
    <source>
        <strain evidence="7">LS3</strain>
    </source>
</reference>
<keyword evidence="6" id="KW-0813">Transport</keyword>
<dbReference type="AlphaFoldDB" id="A0A060T7Y1"/>
<feature type="transmembrane region" description="Helical" evidence="6">
    <location>
        <begin position="103"/>
        <end position="122"/>
    </location>
</feature>
<evidence type="ECO:0000256" key="2">
    <source>
        <dbReference type="ARBA" id="ARBA00006921"/>
    </source>
</evidence>
<dbReference type="PhylomeDB" id="A0A060T7Y1"/>
<sequence length="250" mass="27409">MDMDMSSMSGMSGMSMSATPTMSSMSMGSTTMNHMSHMSSTGSMNMASMTASSAMASSTGMSMGDHDMGSMDMGSSCQMKMFWNWYTIDACFLSESWHITSKGMFAGSCIGVIFLVMAWELLRRTQREYDRLIIRQWNTKKAGTTTPCCGSNDSTEDVAPKSFQNKFPLVKFFSSSACAPVGTFRPTVFQQLIRALFHAANLGVAYIVMLLVMYYNGYIFFCILIGALLGNFFFGSDCFGQTVAEESGCC</sequence>
<accession>A0A060T7Y1</accession>
<name>A0A060T7Y1_BLAAD</name>
<evidence type="ECO:0000256" key="5">
    <source>
        <dbReference type="ARBA" id="ARBA00023136"/>
    </source>
</evidence>
<keyword evidence="6" id="KW-0406">Ion transport</keyword>
<evidence type="ECO:0000256" key="1">
    <source>
        <dbReference type="ARBA" id="ARBA00004141"/>
    </source>
</evidence>
<dbReference type="GO" id="GO:0005375">
    <property type="term" value="F:copper ion transmembrane transporter activity"/>
    <property type="evidence" value="ECO:0007669"/>
    <property type="project" value="UniProtKB-UniRule"/>
</dbReference>
<keyword evidence="5 6" id="KW-0472">Membrane</keyword>
<dbReference type="EMBL" id="HG937694">
    <property type="protein sequence ID" value="CDP37195.1"/>
    <property type="molecule type" value="Genomic_DNA"/>
</dbReference>
<keyword evidence="6" id="KW-0187">Copper transport</keyword>
<dbReference type="PANTHER" id="PTHR12483:SF73">
    <property type="entry name" value="COPPER TRANSPORT PROTEIN CTR3"/>
    <property type="match status" value="1"/>
</dbReference>
<evidence type="ECO:0000256" key="4">
    <source>
        <dbReference type="ARBA" id="ARBA00022989"/>
    </source>
</evidence>
<proteinExistence type="inferred from homology"/>
<reference evidence="7" key="1">
    <citation type="submission" date="2014-02" db="EMBL/GenBank/DDBJ databases">
        <authorList>
            <person name="Genoscope - CEA"/>
        </authorList>
    </citation>
    <scope>NUCLEOTIDE SEQUENCE</scope>
    <source>
        <strain evidence="7">LS3</strain>
    </source>
</reference>
<evidence type="ECO:0000256" key="6">
    <source>
        <dbReference type="RuleBase" id="RU367022"/>
    </source>
</evidence>
<keyword evidence="4 6" id="KW-1133">Transmembrane helix</keyword>
<dbReference type="PANTHER" id="PTHR12483">
    <property type="entry name" value="SOLUTE CARRIER FAMILY 31 COPPER TRANSPORTERS"/>
    <property type="match status" value="1"/>
</dbReference>
<protein>
    <recommendedName>
        <fullName evidence="6">Copper transport protein</fullName>
    </recommendedName>
</protein>
<comment type="similarity">
    <text evidence="2 6">Belongs to the copper transporter (Ctr) (TC 1.A.56) family. SLC31A subfamily.</text>
</comment>
<feature type="transmembrane region" description="Helical" evidence="6">
    <location>
        <begin position="192"/>
        <end position="212"/>
    </location>
</feature>
<dbReference type="GO" id="GO:0016020">
    <property type="term" value="C:membrane"/>
    <property type="evidence" value="ECO:0007669"/>
    <property type="project" value="UniProtKB-SubCell"/>
</dbReference>
<evidence type="ECO:0000256" key="3">
    <source>
        <dbReference type="ARBA" id="ARBA00022692"/>
    </source>
</evidence>
<keyword evidence="3 6" id="KW-0812">Transmembrane</keyword>
<organism evidence="7">
    <name type="scientific">Blastobotrys adeninivorans</name>
    <name type="common">Yeast</name>
    <name type="synonym">Arxula adeninivorans</name>
    <dbReference type="NCBI Taxonomy" id="409370"/>
    <lineage>
        <taxon>Eukaryota</taxon>
        <taxon>Fungi</taxon>
        <taxon>Dikarya</taxon>
        <taxon>Ascomycota</taxon>
        <taxon>Saccharomycotina</taxon>
        <taxon>Dipodascomycetes</taxon>
        <taxon>Dipodascales</taxon>
        <taxon>Trichomonascaceae</taxon>
        <taxon>Blastobotrys</taxon>
    </lineage>
</organism>
<dbReference type="InterPro" id="IPR007274">
    <property type="entry name" value="Cop_transporter"/>
</dbReference>
<comment type="subcellular location">
    <subcellularLocation>
        <location evidence="1 6">Membrane</location>
        <topology evidence="1 6">Multi-pass membrane protein</topology>
    </subcellularLocation>
</comment>
<feature type="transmembrane region" description="Helical" evidence="6">
    <location>
        <begin position="218"/>
        <end position="234"/>
    </location>
</feature>
<keyword evidence="6" id="KW-0186">Copper</keyword>